<feature type="chain" id="PRO_5046056661" evidence="5">
    <location>
        <begin position="32"/>
        <end position="284"/>
    </location>
</feature>
<dbReference type="GO" id="GO:0008237">
    <property type="term" value="F:metallopeptidase activity"/>
    <property type="evidence" value="ECO:0007669"/>
    <property type="project" value="UniProtKB-KW"/>
</dbReference>
<dbReference type="Pfam" id="PF00413">
    <property type="entry name" value="Peptidase_M10"/>
    <property type="match status" value="1"/>
</dbReference>
<evidence type="ECO:0000256" key="2">
    <source>
        <dbReference type="ARBA" id="ARBA00022723"/>
    </source>
</evidence>
<dbReference type="EMBL" id="CP089983">
    <property type="protein sequence ID" value="WXB05268.1"/>
    <property type="molecule type" value="Genomic_DNA"/>
</dbReference>
<keyword evidence="2" id="KW-0479">Metal-binding</keyword>
<keyword evidence="1" id="KW-0645">Protease</keyword>
<dbReference type="Gene3D" id="3.40.390.10">
    <property type="entry name" value="Collagenase (Catalytic Domain)"/>
    <property type="match status" value="1"/>
</dbReference>
<evidence type="ECO:0000256" key="4">
    <source>
        <dbReference type="ARBA" id="ARBA00022833"/>
    </source>
</evidence>
<keyword evidence="3" id="KW-0378">Hydrolase</keyword>
<evidence type="ECO:0000313" key="7">
    <source>
        <dbReference type="EMBL" id="WXB05268.1"/>
    </source>
</evidence>
<feature type="domain" description="Peptidase metallopeptidase" evidence="6">
    <location>
        <begin position="103"/>
        <end position="252"/>
    </location>
</feature>
<proteinExistence type="predicted"/>
<sequence>MRTTTLSCSIARSTALLVGVSLFVSVTAGCAADSESKSSEPEVTGTTAAMSFDAWEKTVHREADTGYWIVNGDEVMTERSELRSFYEKYVQNGALIVHAPGGTDAKWDDTQKLNITYCVSKSSFGSRYDAVVSAMSSATNTWAGAANVKFVHESGQDGSCTASNDNVVFDVRQTSDTSYLARAFFPDDSRASRNVLISTSAFGDTGVYTLAGILRHELGHTLGFRHEHTRPESGTCFEDDQWRELTSYDSASVMHYPQCNGSNTGDLVLTSKDRQGAVALYGSP</sequence>
<evidence type="ECO:0000256" key="5">
    <source>
        <dbReference type="SAM" id="SignalP"/>
    </source>
</evidence>
<keyword evidence="8" id="KW-1185">Reference proteome</keyword>
<dbReference type="InterPro" id="IPR024079">
    <property type="entry name" value="MetalloPept_cat_dom_sf"/>
</dbReference>
<name>A0ABZ2L354_9BACT</name>
<dbReference type="SMART" id="SM00235">
    <property type="entry name" value="ZnMc"/>
    <property type="match status" value="1"/>
</dbReference>
<keyword evidence="4" id="KW-0862">Zinc</keyword>
<keyword evidence="5" id="KW-0732">Signal</keyword>
<protein>
    <submittedName>
        <fullName evidence="7">M57 family metalloprotease</fullName>
    </submittedName>
</protein>
<dbReference type="InterPro" id="IPR006026">
    <property type="entry name" value="Peptidase_Metallo"/>
</dbReference>
<evidence type="ECO:0000313" key="8">
    <source>
        <dbReference type="Proteomes" id="UP001374803"/>
    </source>
</evidence>
<feature type="signal peptide" evidence="5">
    <location>
        <begin position="1"/>
        <end position="31"/>
    </location>
</feature>
<evidence type="ECO:0000256" key="1">
    <source>
        <dbReference type="ARBA" id="ARBA00022670"/>
    </source>
</evidence>
<organism evidence="7 8">
    <name type="scientific">Pendulispora rubella</name>
    <dbReference type="NCBI Taxonomy" id="2741070"/>
    <lineage>
        <taxon>Bacteria</taxon>
        <taxon>Pseudomonadati</taxon>
        <taxon>Myxococcota</taxon>
        <taxon>Myxococcia</taxon>
        <taxon>Myxococcales</taxon>
        <taxon>Sorangiineae</taxon>
        <taxon>Pendulisporaceae</taxon>
        <taxon>Pendulispora</taxon>
    </lineage>
</organism>
<dbReference type="InterPro" id="IPR001818">
    <property type="entry name" value="Pept_M10_metallopeptidase"/>
</dbReference>
<accession>A0ABZ2L354</accession>
<dbReference type="PROSITE" id="PS51257">
    <property type="entry name" value="PROKAR_LIPOPROTEIN"/>
    <property type="match status" value="1"/>
</dbReference>
<reference evidence="7" key="1">
    <citation type="submission" date="2021-12" db="EMBL/GenBank/DDBJ databases">
        <title>Discovery of the Pendulisporaceae a myxobacterial family with distinct sporulation behavior and unique specialized metabolism.</title>
        <authorList>
            <person name="Garcia R."/>
            <person name="Popoff A."/>
            <person name="Bader C.D."/>
            <person name="Loehr J."/>
            <person name="Walesch S."/>
            <person name="Walt C."/>
            <person name="Boldt J."/>
            <person name="Bunk B."/>
            <person name="Haeckl F.J.F.P.J."/>
            <person name="Gunesch A.P."/>
            <person name="Birkelbach J."/>
            <person name="Nuebel U."/>
            <person name="Pietschmann T."/>
            <person name="Bach T."/>
            <person name="Mueller R."/>
        </authorList>
    </citation>
    <scope>NUCLEOTIDE SEQUENCE</scope>
    <source>
        <strain evidence="7">MSr11367</strain>
    </source>
</reference>
<evidence type="ECO:0000259" key="6">
    <source>
        <dbReference type="SMART" id="SM00235"/>
    </source>
</evidence>
<dbReference type="Proteomes" id="UP001374803">
    <property type="component" value="Chromosome"/>
</dbReference>
<gene>
    <name evidence="7" type="ORF">LVJ94_51275</name>
</gene>
<dbReference type="SUPFAM" id="SSF55486">
    <property type="entry name" value="Metalloproteases ('zincins'), catalytic domain"/>
    <property type="match status" value="1"/>
</dbReference>
<dbReference type="CDD" id="cd04279">
    <property type="entry name" value="ZnMc_MMP_like_1"/>
    <property type="match status" value="1"/>
</dbReference>
<dbReference type="RefSeq" id="WP_394834911.1">
    <property type="nucleotide sequence ID" value="NZ_CP089929.1"/>
</dbReference>
<keyword evidence="7" id="KW-0482">Metalloprotease</keyword>
<evidence type="ECO:0000256" key="3">
    <source>
        <dbReference type="ARBA" id="ARBA00022801"/>
    </source>
</evidence>